<sequence>MEGVALVTVWTADVDEKPLAITIPCRDADAAFSTMQALIVQAYASAHPDRPALRFYPDGSYVATDAARELVFHADQKVSAPSSEPPPSKTLSGVPEICGRLVFPMVFLFFSPCVFYGRSCCSHE</sequence>
<reference evidence="1 2" key="1">
    <citation type="journal article" date="2015" name="Parasitol. Res.">
        <title>Viruses in close associations with free-living amoebae.</title>
        <authorList>
            <person name="Scheid P."/>
        </authorList>
    </citation>
    <scope>NUCLEOTIDE SEQUENCE [LARGE SCALE GENOMIC DNA]</scope>
    <source>
        <strain evidence="1">KlaHel</strain>
    </source>
</reference>
<dbReference type="EMBL" id="KP136319">
    <property type="protein sequence ID" value="AJF98544.1"/>
    <property type="molecule type" value="Genomic_DNA"/>
</dbReference>
<evidence type="ECO:0000313" key="2">
    <source>
        <dbReference type="Proteomes" id="UP000202511"/>
    </source>
</evidence>
<proteinExistence type="predicted"/>
<dbReference type="RefSeq" id="YP_009120779.1">
    <property type="nucleotide sequence ID" value="NC_026440.1"/>
</dbReference>
<accession>A0A0B5J4J2</accession>
<dbReference type="Proteomes" id="UP000202511">
    <property type="component" value="Segment"/>
</dbReference>
<dbReference type="GeneID" id="23463461"/>
<organism evidence="1 2">
    <name type="scientific">Pandoravirus inopinatum</name>
    <dbReference type="NCBI Taxonomy" id="1605721"/>
    <lineage>
        <taxon>Viruses</taxon>
        <taxon>Pandoravirus</taxon>
    </lineage>
</organism>
<evidence type="ECO:0000313" key="1">
    <source>
        <dbReference type="EMBL" id="AJF98544.1"/>
    </source>
</evidence>
<name>A0A0B5J4J2_9VIRU</name>
<dbReference type="KEGG" id="vg:23463461"/>
<protein>
    <submittedName>
        <fullName evidence="1">Uncharacterized protein</fullName>
    </submittedName>
</protein>